<keyword evidence="2" id="KW-1185">Reference proteome</keyword>
<dbReference type="EMBL" id="CP023692">
    <property type="protein sequence ID" value="QEV49532.1"/>
    <property type="molecule type" value="Genomic_DNA"/>
</dbReference>
<accession>A0A5J6JIJ5</accession>
<organism evidence="1 2">
    <name type="scientific">Streptomyces vinaceus</name>
    <dbReference type="NCBI Taxonomy" id="1960"/>
    <lineage>
        <taxon>Bacteria</taxon>
        <taxon>Bacillati</taxon>
        <taxon>Actinomycetota</taxon>
        <taxon>Actinomycetes</taxon>
        <taxon>Kitasatosporales</taxon>
        <taxon>Streptomycetaceae</taxon>
        <taxon>Streptomyces</taxon>
    </lineage>
</organism>
<dbReference type="Proteomes" id="UP000325563">
    <property type="component" value="Chromosome"/>
</dbReference>
<proteinExistence type="predicted"/>
<name>A0A5J6JIJ5_STRVI</name>
<sequence length="411" mass="46220">MSPFPEGKFTIVNNETGRAVRVRLGRTTDVSDYQKGTKYLQNHTTPPLLELGEADNTPVTAWWHSTLQDPVARRPFNQIVSHAVGEYQNIGNYCVWMHKNASKEALERFSTEEAFQNRLDGMPADVRGRLAPLIPAEWTTIQADARAEKAQSRAFREEEEAYAAADAEFEAWEAEDNPPSAEDLGRLRAYRREIIEGTIPTPEETEEFSRQPEGTRDRWLRTYILSPEKQEALRMGIEEQMKNAVERLKNDPRAEQVAKRAEKLLPEIKERRAAAALAAIPQDDLHEWHSKCSFRKVIGSRGDTEFTGVRRGSSQYDRLIAALDTYLEAAAREGIVPPVIGSDCATSVYGCGASTGTRNAYGWTYDGTYIYAADSHTISAERTYWTDADGYLVGRPKGGPGQTWSITQWKP</sequence>
<evidence type="ECO:0000313" key="1">
    <source>
        <dbReference type="EMBL" id="QEV49532.1"/>
    </source>
</evidence>
<protein>
    <submittedName>
        <fullName evidence="1">Uncharacterized protein</fullName>
    </submittedName>
</protein>
<dbReference type="AlphaFoldDB" id="A0A5J6JIJ5"/>
<dbReference type="KEGG" id="svn:CP980_34990"/>
<dbReference type="RefSeq" id="WP_150530052.1">
    <property type="nucleotide sequence ID" value="NZ_BNBW01000006.1"/>
</dbReference>
<gene>
    <name evidence="1" type="ORF">CP980_34990</name>
</gene>
<dbReference type="GeneID" id="95615705"/>
<reference evidence="1 2" key="1">
    <citation type="submission" date="2017-09" db="EMBL/GenBank/DDBJ databases">
        <authorList>
            <person name="Lee N."/>
            <person name="Cho B.-K."/>
        </authorList>
    </citation>
    <scope>NUCLEOTIDE SEQUENCE [LARGE SCALE GENOMIC DNA]</scope>
    <source>
        <strain evidence="1 2">ATCC 27476</strain>
    </source>
</reference>
<evidence type="ECO:0000313" key="2">
    <source>
        <dbReference type="Proteomes" id="UP000325563"/>
    </source>
</evidence>